<evidence type="ECO:0000256" key="2">
    <source>
        <dbReference type="ARBA" id="ARBA00022448"/>
    </source>
</evidence>
<dbReference type="EMBL" id="RHIB01000001">
    <property type="protein sequence ID" value="RNA70629.1"/>
    <property type="molecule type" value="Genomic_DNA"/>
</dbReference>
<name>A0A3M7TZF4_9BACI</name>
<evidence type="ECO:0000256" key="5">
    <source>
        <dbReference type="SAM" id="MobiDB-lite"/>
    </source>
</evidence>
<feature type="region of interest" description="Disordered" evidence="5">
    <location>
        <begin position="1"/>
        <end position="36"/>
    </location>
</feature>
<dbReference type="PANTHER" id="PTHR47737:SF1">
    <property type="entry name" value="GLYCINE BETAINE_PROLINE BETAINE TRANSPORT SYSTEM PERMEASE PROTEIN PROW"/>
    <property type="match status" value="1"/>
</dbReference>
<dbReference type="Gene3D" id="3.10.105.10">
    <property type="entry name" value="Dipeptide-binding Protein, Domain 3"/>
    <property type="match status" value="2"/>
</dbReference>
<protein>
    <submittedName>
        <fullName evidence="7">Glycine betaine ABC transporter substrate-binding protein</fullName>
    </submittedName>
</protein>
<comment type="subcellular location">
    <subcellularLocation>
        <location evidence="1">Cell membrane</location>
    </subcellularLocation>
</comment>
<dbReference type="GO" id="GO:0015871">
    <property type="term" value="P:choline transport"/>
    <property type="evidence" value="ECO:0007669"/>
    <property type="project" value="TreeGrafter"/>
</dbReference>
<dbReference type="CDD" id="cd13639">
    <property type="entry name" value="PBP2_OpuAC_like"/>
    <property type="match status" value="1"/>
</dbReference>
<comment type="caution">
    <text evidence="7">The sequence shown here is derived from an EMBL/GenBank/DDBJ whole genome shotgun (WGS) entry which is preliminary data.</text>
</comment>
<dbReference type="GO" id="GO:0005275">
    <property type="term" value="F:amine transmembrane transporter activity"/>
    <property type="evidence" value="ECO:0007669"/>
    <property type="project" value="TreeGrafter"/>
</dbReference>
<dbReference type="Gene3D" id="3.40.190.100">
    <property type="entry name" value="Glycine betaine-binding periplasmic protein, domain 2"/>
    <property type="match status" value="2"/>
</dbReference>
<dbReference type="GO" id="GO:0015226">
    <property type="term" value="F:carnitine transmembrane transporter activity"/>
    <property type="evidence" value="ECO:0007669"/>
    <property type="project" value="TreeGrafter"/>
</dbReference>
<evidence type="ECO:0000313" key="7">
    <source>
        <dbReference type="EMBL" id="RNA70629.1"/>
    </source>
</evidence>
<dbReference type="Proteomes" id="UP000278746">
    <property type="component" value="Unassembled WGS sequence"/>
</dbReference>
<evidence type="ECO:0000313" key="8">
    <source>
        <dbReference type="Proteomes" id="UP000278746"/>
    </source>
</evidence>
<evidence type="ECO:0000256" key="4">
    <source>
        <dbReference type="ARBA" id="ARBA00023136"/>
    </source>
</evidence>
<evidence type="ECO:0000256" key="3">
    <source>
        <dbReference type="ARBA" id="ARBA00022475"/>
    </source>
</evidence>
<sequence>MAATACGGGGEAPEEGGDAGGDETAEETSEDKGEIVIGRNNWAENIAVSNMWKVLLEEEGYEVDIQSMDKAPVWLGISRGELDIAPEVWLPNTDESYEEEYGDDVDMREIWYEGTELGFAVPEYMDIDSIEELNDMASEFDGQIVGIEEGAALTDLARDAIDEYDLDLNLVTSSDPAMNAEFMQSYENEEPIVVTLWSPHWLFADYDIKYLEDPENVFGDPDDIYYMTREGFADDHPEVVEWMDNWMMDDESLGDLMATINDLDDPYEGAKEWIEENRDLVDEWMAE</sequence>
<dbReference type="PANTHER" id="PTHR47737">
    <property type="entry name" value="GLYCINE BETAINE/PROLINE BETAINE TRANSPORT SYSTEM PERMEASE PROTEIN PROW"/>
    <property type="match status" value="1"/>
</dbReference>
<keyword evidence="2" id="KW-0813">Transport</keyword>
<feature type="compositionally biased region" description="Acidic residues" evidence="5">
    <location>
        <begin position="12"/>
        <end position="29"/>
    </location>
</feature>
<keyword evidence="8" id="KW-1185">Reference proteome</keyword>
<dbReference type="SUPFAM" id="SSF53850">
    <property type="entry name" value="Periplasmic binding protein-like II"/>
    <property type="match status" value="1"/>
</dbReference>
<proteinExistence type="predicted"/>
<feature type="domain" description="ABC-type glycine betaine transport system substrate-binding" evidence="6">
    <location>
        <begin position="34"/>
        <end position="276"/>
    </location>
</feature>
<dbReference type="Pfam" id="PF04069">
    <property type="entry name" value="OpuAC"/>
    <property type="match status" value="1"/>
</dbReference>
<dbReference type="InterPro" id="IPR007210">
    <property type="entry name" value="ABC_Gly_betaine_transp_sub-bd"/>
</dbReference>
<organism evidence="7 8">
    <name type="scientific">Alteribacter keqinensis</name>
    <dbReference type="NCBI Taxonomy" id="2483800"/>
    <lineage>
        <taxon>Bacteria</taxon>
        <taxon>Bacillati</taxon>
        <taxon>Bacillota</taxon>
        <taxon>Bacilli</taxon>
        <taxon>Bacillales</taxon>
        <taxon>Bacillaceae</taxon>
        <taxon>Alteribacter</taxon>
    </lineage>
</organism>
<dbReference type="GO" id="GO:0031460">
    <property type="term" value="P:glycine betaine transport"/>
    <property type="evidence" value="ECO:0007669"/>
    <property type="project" value="TreeGrafter"/>
</dbReference>
<feature type="compositionally biased region" description="Gly residues" evidence="5">
    <location>
        <begin position="1"/>
        <end position="11"/>
    </location>
</feature>
<dbReference type="OrthoDB" id="9787902at2"/>
<gene>
    <name evidence="7" type="ORF">EBO34_07940</name>
</gene>
<keyword evidence="3" id="KW-1003">Cell membrane</keyword>
<keyword evidence="4" id="KW-0472">Membrane</keyword>
<dbReference type="AlphaFoldDB" id="A0A3M7TZF4"/>
<evidence type="ECO:0000259" key="6">
    <source>
        <dbReference type="Pfam" id="PF04069"/>
    </source>
</evidence>
<reference evidence="7 8" key="1">
    <citation type="submission" date="2018-10" db="EMBL/GenBank/DDBJ databases">
        <title>Bacillus Keqinensis sp. nov., a moderately halophilic bacterium isolated from a saline-alkaline lake.</title>
        <authorList>
            <person name="Wang H."/>
        </authorList>
    </citation>
    <scope>NUCLEOTIDE SEQUENCE [LARGE SCALE GENOMIC DNA]</scope>
    <source>
        <strain evidence="7 8">KQ-3</strain>
    </source>
</reference>
<dbReference type="GO" id="GO:0043190">
    <property type="term" value="C:ATP-binding cassette (ABC) transporter complex"/>
    <property type="evidence" value="ECO:0007669"/>
    <property type="project" value="InterPro"/>
</dbReference>
<accession>A0A3M7TZF4</accession>
<evidence type="ECO:0000256" key="1">
    <source>
        <dbReference type="ARBA" id="ARBA00004236"/>
    </source>
</evidence>